<organism evidence="2 3">
    <name type="scientific">Chitinophaga japonensis</name>
    <name type="common">Flexibacter japonensis</name>
    <dbReference type="NCBI Taxonomy" id="104662"/>
    <lineage>
        <taxon>Bacteria</taxon>
        <taxon>Pseudomonadati</taxon>
        <taxon>Bacteroidota</taxon>
        <taxon>Chitinophagia</taxon>
        <taxon>Chitinophagales</taxon>
        <taxon>Chitinophagaceae</taxon>
        <taxon>Chitinophaga</taxon>
    </lineage>
</organism>
<dbReference type="Proteomes" id="UP000316778">
    <property type="component" value="Unassembled WGS sequence"/>
</dbReference>
<dbReference type="AlphaFoldDB" id="A0A562TGN0"/>
<evidence type="ECO:0000313" key="3">
    <source>
        <dbReference type="Proteomes" id="UP000316778"/>
    </source>
</evidence>
<dbReference type="EMBL" id="VLLG01000002">
    <property type="protein sequence ID" value="TWI92060.1"/>
    <property type="molecule type" value="Genomic_DNA"/>
</dbReference>
<name>A0A562TGN0_CHIJA</name>
<dbReference type="Gene3D" id="2.160.20.10">
    <property type="entry name" value="Single-stranded right-handed beta-helix, Pectin lyase-like"/>
    <property type="match status" value="1"/>
</dbReference>
<gene>
    <name evidence="2" type="ORF">LX66_1442</name>
</gene>
<comment type="caution">
    <text evidence="2">The sequence shown here is derived from an EMBL/GenBank/DDBJ whole genome shotgun (WGS) entry which is preliminary data.</text>
</comment>
<dbReference type="SMART" id="SM00710">
    <property type="entry name" value="PbH1"/>
    <property type="match status" value="5"/>
</dbReference>
<dbReference type="InterPro" id="IPR012334">
    <property type="entry name" value="Pectin_lyas_fold"/>
</dbReference>
<proteinExistence type="predicted"/>
<keyword evidence="3" id="KW-1185">Reference proteome</keyword>
<dbReference type="InterPro" id="IPR006626">
    <property type="entry name" value="PbH1"/>
</dbReference>
<protein>
    <submittedName>
        <fullName evidence="2">Pectate lyase-like protein</fullName>
    </submittedName>
</protein>
<reference evidence="2 3" key="1">
    <citation type="journal article" date="2013" name="Stand. Genomic Sci.">
        <title>Genomic Encyclopedia of Type Strains, Phase I: The one thousand microbial genomes (KMG-I) project.</title>
        <authorList>
            <person name="Kyrpides N.C."/>
            <person name="Woyke T."/>
            <person name="Eisen J.A."/>
            <person name="Garrity G."/>
            <person name="Lilburn T.G."/>
            <person name="Beck B.J."/>
            <person name="Whitman W.B."/>
            <person name="Hugenholtz P."/>
            <person name="Klenk H.P."/>
        </authorList>
    </citation>
    <scope>NUCLEOTIDE SEQUENCE [LARGE SCALE GENOMIC DNA]</scope>
    <source>
        <strain evidence="2 3">DSM 13484</strain>
    </source>
</reference>
<evidence type="ECO:0000313" key="2">
    <source>
        <dbReference type="EMBL" id="TWI92060.1"/>
    </source>
</evidence>
<sequence length="419" mass="46948">MNSLTILPMSFLWLCTFFLHRQEVVNVVNSGADTANVKLFGAVGDGKNDDTKAIIDAVRSNARVIFFPSGTYKISRTIPLNSNKELLGVNQKSVLLNTNVKEMLKTFGPNHYNDITIKGLRLEGNVKEGENKLVICMQFYNIIKVNIINCSFNSSSAGVGFQSCKSIIVKGCTFNGMYQQPLKNATYAGVYGYGIVLNECDKAVIEGNNIGTNSPHGYIMRHAVYISNNRKRDAVSSSDIIIRDNTIFLKDYTKSQPLTGFEYVFKSIGGRNILIERNRAYGGIGGVLLTYNFVNPLNINVENNQFNGLKQYGIFVNPETEADKKCILSDLTVKNNSFIMNEKNAQAFRIINYKKLEIKNNDFVNQHTNTDNRSVFLYLKKNNTAINSKTIEASNNKISGFKQMILNDNPKDKVNLLIR</sequence>
<dbReference type="InterPro" id="IPR011050">
    <property type="entry name" value="Pectin_lyase_fold/virulence"/>
</dbReference>
<evidence type="ECO:0000259" key="1">
    <source>
        <dbReference type="Pfam" id="PF12708"/>
    </source>
</evidence>
<dbReference type="InterPro" id="IPR024535">
    <property type="entry name" value="RHGA/B-epi-like_pectate_lyase"/>
</dbReference>
<feature type="domain" description="Rhamnogalacturonase A/B/Epimerase-like pectate lyase" evidence="1">
    <location>
        <begin position="36"/>
        <end position="247"/>
    </location>
</feature>
<dbReference type="Pfam" id="PF12708">
    <property type="entry name" value="Pect-lyase_RHGA_epim"/>
    <property type="match status" value="1"/>
</dbReference>
<dbReference type="SUPFAM" id="SSF51126">
    <property type="entry name" value="Pectin lyase-like"/>
    <property type="match status" value="1"/>
</dbReference>
<dbReference type="GO" id="GO:0016829">
    <property type="term" value="F:lyase activity"/>
    <property type="evidence" value="ECO:0007669"/>
    <property type="project" value="UniProtKB-KW"/>
</dbReference>
<accession>A0A562TGN0</accession>
<keyword evidence="2" id="KW-0456">Lyase</keyword>